<sequence length="427" mass="46848">MDIKLPFSREGMMLHLDDNLDYEILESSIESMPKTGKTEDEMVLEAMEHPIGSPRLSELSRGKQKVVIICSDHTRPVPSKHIIPFMLKEIREGNPQADITLLIATGFHRATTREELVGKFGEEIVDQEKIVIHDSQNMDDMVNLGVLPSGAPLLINKIAVQADLLVSEGFIETHFFAGFSGGRKSVLPGVSSAVTVLGNHCSAFIDSPYSRTGILENNPIHRDMVAASKMANQKYIVNVIIDADKNIVHAVAGDALEAHAAGCRFLQQYCQVIPKKSADIAISTNGGYPLDQNMYQSVKGMTAAEAVSKENGVIIMVSNCGDGHGGEGFYQALKNCESPTSLMEEILKVPQDETKPDQWEYQIQSRILIHHKVIYVMCEQYRAMAEEMGFETASDVNEALARALKEKGKDAHIAVIPDGVSVMVKGI</sequence>
<dbReference type="EMBL" id="SRYA01000049">
    <property type="protein sequence ID" value="TGY91960.1"/>
    <property type="molecule type" value="Genomic_DNA"/>
</dbReference>
<gene>
    <name evidence="1" type="primary">larA</name>
    <name evidence="1" type="ORF">E5329_19760</name>
</gene>
<accession>A0AC61RSE8</accession>
<evidence type="ECO:0000313" key="2">
    <source>
        <dbReference type="Proteomes" id="UP000304953"/>
    </source>
</evidence>
<proteinExistence type="predicted"/>
<protein>
    <submittedName>
        <fullName evidence="1">Nickel-dependent lactate racemase</fullName>
    </submittedName>
</protein>
<comment type="caution">
    <text evidence="1">The sequence shown here is derived from an EMBL/GenBank/DDBJ whole genome shotgun (WGS) entry which is preliminary data.</text>
</comment>
<reference evidence="1" key="1">
    <citation type="submission" date="2019-04" db="EMBL/GenBank/DDBJ databases">
        <title>Microbes associate with the intestines of laboratory mice.</title>
        <authorList>
            <person name="Navarre W."/>
            <person name="Wong E."/>
            <person name="Huang K."/>
            <person name="Tropini C."/>
            <person name="Ng K."/>
            <person name="Yu B."/>
        </authorList>
    </citation>
    <scope>NUCLEOTIDE SEQUENCE</scope>
    <source>
        <strain evidence="1">NM01_1-7b</strain>
    </source>
</reference>
<evidence type="ECO:0000313" key="1">
    <source>
        <dbReference type="EMBL" id="TGY91960.1"/>
    </source>
</evidence>
<dbReference type="Proteomes" id="UP000304953">
    <property type="component" value="Unassembled WGS sequence"/>
</dbReference>
<keyword evidence="2" id="KW-1185">Reference proteome</keyword>
<organism evidence="1 2">
    <name type="scientific">Petralouisia muris</name>
    <dbReference type="NCBI Taxonomy" id="3032872"/>
    <lineage>
        <taxon>Bacteria</taxon>
        <taxon>Bacillati</taxon>
        <taxon>Bacillota</taxon>
        <taxon>Clostridia</taxon>
        <taxon>Lachnospirales</taxon>
        <taxon>Lachnospiraceae</taxon>
        <taxon>Petralouisia</taxon>
    </lineage>
</organism>
<name>A0AC61RSE8_9FIRM</name>